<evidence type="ECO:0008006" key="2">
    <source>
        <dbReference type="Google" id="ProtNLM"/>
    </source>
</evidence>
<gene>
    <name evidence="1" type="ORF">S06H3_07768</name>
</gene>
<evidence type="ECO:0000313" key="1">
    <source>
        <dbReference type="EMBL" id="GAI00354.1"/>
    </source>
</evidence>
<protein>
    <recommendedName>
        <fullName evidence="2">Nucleotidyltransferase family protein</fullName>
    </recommendedName>
</protein>
<organism evidence="1">
    <name type="scientific">marine sediment metagenome</name>
    <dbReference type="NCBI Taxonomy" id="412755"/>
    <lineage>
        <taxon>unclassified sequences</taxon>
        <taxon>metagenomes</taxon>
        <taxon>ecological metagenomes</taxon>
    </lineage>
</organism>
<proteinExistence type="predicted"/>
<dbReference type="InterPro" id="IPR039498">
    <property type="entry name" value="NTP_transf_5"/>
</dbReference>
<accession>X1M1S3</accession>
<dbReference type="AlphaFoldDB" id="X1M1S3"/>
<reference evidence="1" key="1">
    <citation type="journal article" date="2014" name="Front. Microbiol.">
        <title>High frequency of phylogenetically diverse reductive dehalogenase-homologous genes in deep subseafloor sedimentary metagenomes.</title>
        <authorList>
            <person name="Kawai M."/>
            <person name="Futagami T."/>
            <person name="Toyoda A."/>
            <person name="Takaki Y."/>
            <person name="Nishi S."/>
            <person name="Hori S."/>
            <person name="Arai W."/>
            <person name="Tsubouchi T."/>
            <person name="Morono Y."/>
            <person name="Uchiyama I."/>
            <person name="Ito T."/>
            <person name="Fujiyama A."/>
            <person name="Inagaki F."/>
            <person name="Takami H."/>
        </authorList>
    </citation>
    <scope>NUCLEOTIDE SEQUENCE</scope>
    <source>
        <strain evidence="1">Expedition CK06-06</strain>
    </source>
</reference>
<sequence>MNLSDDLDQSRLFSLLLHHNVGPLFKYMLPEGELPDNIQDECTKLHMYFFSMNIKALRIVSKLFERLDTAEMDAVVMRGLTLAHSLYPDPGLRPMHDVDILISPNSKDDFVRLMQDEGHVPVEKLRSQLVYRIDGITFEMHWWLLTAKRYRRAIESSPLLKNKKTLTLPDGRFYILSSEDELIGLISHAFIHHDCSRLTSLIDIALLIKRCDIDWNYIVSFCRRNHLTRMFFVCLAFVNDLFDLEMEQVFHVFGISPNQVTGFFEAYRAQLFGGLNLNNYFIRKRALIYVAKSPLLKVKQLIRFFSASEFRAFREQIKIKPKTLRET</sequence>
<comment type="caution">
    <text evidence="1">The sequence shown here is derived from an EMBL/GenBank/DDBJ whole genome shotgun (WGS) entry which is preliminary data.</text>
</comment>
<dbReference type="Pfam" id="PF14907">
    <property type="entry name" value="NTP_transf_5"/>
    <property type="match status" value="1"/>
</dbReference>
<dbReference type="EMBL" id="BARV01003189">
    <property type="protein sequence ID" value="GAI00354.1"/>
    <property type="molecule type" value="Genomic_DNA"/>
</dbReference>
<name>X1M1S3_9ZZZZ</name>